<dbReference type="AlphaFoldDB" id="A0A246FLW8"/>
<dbReference type="Proteomes" id="UP000197277">
    <property type="component" value="Unassembled WGS sequence"/>
</dbReference>
<keyword evidence="1" id="KW-0732">Signal</keyword>
<name>A0A246FLW8_9BACT</name>
<evidence type="ECO:0000256" key="1">
    <source>
        <dbReference type="SAM" id="SignalP"/>
    </source>
</evidence>
<protein>
    <submittedName>
        <fullName evidence="2">Uncharacterized protein</fullName>
    </submittedName>
</protein>
<dbReference type="EMBL" id="NIRR01000008">
    <property type="protein sequence ID" value="OWP63745.1"/>
    <property type="molecule type" value="Genomic_DNA"/>
</dbReference>
<comment type="caution">
    <text evidence="2">The sequence shown here is derived from an EMBL/GenBank/DDBJ whole genome shotgun (WGS) entry which is preliminary data.</text>
</comment>
<reference evidence="2 3" key="1">
    <citation type="submission" date="2017-06" db="EMBL/GenBank/DDBJ databases">
        <title>Hymenobacter amundsenii sp. nov. isolated from regoliths in Antarctica.</title>
        <authorList>
            <person name="Sedlacek I."/>
            <person name="Kralova S."/>
            <person name="Pantucek R."/>
            <person name="Svec P."/>
            <person name="Holochova P."/>
            <person name="Stankova E."/>
            <person name="Vrbovska V."/>
            <person name="Busse H.-J."/>
        </authorList>
    </citation>
    <scope>NUCLEOTIDE SEQUENCE [LARGE SCALE GENOMIC DNA]</scope>
    <source>
        <strain evidence="2 3">CCM 8682</strain>
    </source>
</reference>
<dbReference type="RefSeq" id="WP_088463751.1">
    <property type="nucleotide sequence ID" value="NZ_NIRR01000008.1"/>
</dbReference>
<evidence type="ECO:0000313" key="2">
    <source>
        <dbReference type="EMBL" id="OWP63745.1"/>
    </source>
</evidence>
<feature type="signal peptide" evidence="1">
    <location>
        <begin position="1"/>
        <end position="19"/>
    </location>
</feature>
<keyword evidence="3" id="KW-1185">Reference proteome</keyword>
<gene>
    <name evidence="2" type="ORF">CDA63_07065</name>
</gene>
<sequence length="171" mass="18833">MKVLLLLAVLAAPVGAVSAQTTPAALAQRINKLMRDPAEPDTELKVVLSDCHITQLIRQYRTNAKTDATTIEVSHRKNGGDWSVRSDETVQFELTLGSEWSQVTALTYALQHTEKTNQPYYVVKVNRRTKSGSGSTSSTTLELPLYTPDEAQVQGVVHDLEKLRRSCGGRP</sequence>
<evidence type="ECO:0000313" key="3">
    <source>
        <dbReference type="Proteomes" id="UP000197277"/>
    </source>
</evidence>
<organism evidence="2 3">
    <name type="scientific">Hymenobacter amundsenii</name>
    <dbReference type="NCBI Taxonomy" id="2006685"/>
    <lineage>
        <taxon>Bacteria</taxon>
        <taxon>Pseudomonadati</taxon>
        <taxon>Bacteroidota</taxon>
        <taxon>Cytophagia</taxon>
        <taxon>Cytophagales</taxon>
        <taxon>Hymenobacteraceae</taxon>
        <taxon>Hymenobacter</taxon>
    </lineage>
</organism>
<proteinExistence type="predicted"/>
<accession>A0A246FLW8</accession>
<dbReference type="OrthoDB" id="883131at2"/>
<feature type="chain" id="PRO_5012941755" evidence="1">
    <location>
        <begin position="20"/>
        <end position="171"/>
    </location>
</feature>